<comment type="caution">
    <text evidence="2">The sequence shown here is derived from an EMBL/GenBank/DDBJ whole genome shotgun (WGS) entry which is preliminary data.</text>
</comment>
<accession>A0AAW2EN02</accession>
<dbReference type="EMBL" id="JADYXP020000019">
    <property type="protein sequence ID" value="KAL0104673.1"/>
    <property type="molecule type" value="Genomic_DNA"/>
</dbReference>
<feature type="compositionally biased region" description="Basic and acidic residues" evidence="1">
    <location>
        <begin position="56"/>
        <end position="79"/>
    </location>
</feature>
<organism evidence="2 3">
    <name type="scientific">Cardiocondyla obscurior</name>
    <dbReference type="NCBI Taxonomy" id="286306"/>
    <lineage>
        <taxon>Eukaryota</taxon>
        <taxon>Metazoa</taxon>
        <taxon>Ecdysozoa</taxon>
        <taxon>Arthropoda</taxon>
        <taxon>Hexapoda</taxon>
        <taxon>Insecta</taxon>
        <taxon>Pterygota</taxon>
        <taxon>Neoptera</taxon>
        <taxon>Endopterygota</taxon>
        <taxon>Hymenoptera</taxon>
        <taxon>Apocrita</taxon>
        <taxon>Aculeata</taxon>
        <taxon>Formicoidea</taxon>
        <taxon>Formicidae</taxon>
        <taxon>Myrmicinae</taxon>
        <taxon>Cardiocondyla</taxon>
    </lineage>
</organism>
<keyword evidence="3" id="KW-1185">Reference proteome</keyword>
<reference evidence="2 3" key="1">
    <citation type="submission" date="2023-03" db="EMBL/GenBank/DDBJ databases">
        <title>High recombination rates correlate with genetic variation in Cardiocondyla obscurior ants.</title>
        <authorList>
            <person name="Errbii M."/>
        </authorList>
    </citation>
    <scope>NUCLEOTIDE SEQUENCE [LARGE SCALE GENOMIC DNA]</scope>
    <source>
        <strain evidence="2">Alpha-2009</strain>
        <tissue evidence="2">Whole body</tissue>
    </source>
</reference>
<feature type="region of interest" description="Disordered" evidence="1">
    <location>
        <begin position="44"/>
        <end position="106"/>
    </location>
</feature>
<evidence type="ECO:0000313" key="3">
    <source>
        <dbReference type="Proteomes" id="UP001430953"/>
    </source>
</evidence>
<name>A0AAW2EN02_9HYME</name>
<evidence type="ECO:0000313" key="2">
    <source>
        <dbReference type="EMBL" id="KAL0104673.1"/>
    </source>
</evidence>
<feature type="compositionally biased region" description="Basic and acidic residues" evidence="1">
    <location>
        <begin position="86"/>
        <end position="98"/>
    </location>
</feature>
<gene>
    <name evidence="2" type="ORF">PUN28_016369</name>
</gene>
<proteinExistence type="predicted"/>
<protein>
    <submittedName>
        <fullName evidence="2">Uncharacterized protein</fullName>
    </submittedName>
</protein>
<dbReference type="Proteomes" id="UP001430953">
    <property type="component" value="Unassembled WGS sequence"/>
</dbReference>
<sequence>MLRRVLSRAWKFVDFIRTCKQMFDHRRRKAPQLKRVAYVSSREKAGGGAEYVGTRRQNETQDRTCKSKEKSGRDERTDVRLMPANAREKERNGGEARRGSGSWHVG</sequence>
<evidence type="ECO:0000256" key="1">
    <source>
        <dbReference type="SAM" id="MobiDB-lite"/>
    </source>
</evidence>
<dbReference type="AlphaFoldDB" id="A0AAW2EN02"/>